<evidence type="ECO:0000256" key="6">
    <source>
        <dbReference type="ARBA" id="ARBA00023136"/>
    </source>
</evidence>
<dbReference type="Proteomes" id="UP001396334">
    <property type="component" value="Unassembled WGS sequence"/>
</dbReference>
<evidence type="ECO:0000256" key="7">
    <source>
        <dbReference type="SAM" id="Phobius"/>
    </source>
</evidence>
<keyword evidence="10" id="KW-1185">Reference proteome</keyword>
<accession>A0ABR2TH05</accession>
<gene>
    <name evidence="9" type="ORF">V6N11_078667</name>
</gene>
<evidence type="ECO:0000256" key="5">
    <source>
        <dbReference type="ARBA" id="ARBA00022989"/>
    </source>
</evidence>
<feature type="transmembrane region" description="Helical" evidence="7">
    <location>
        <begin position="184"/>
        <end position="204"/>
    </location>
</feature>
<dbReference type="EMBL" id="JBBPBN010000006">
    <property type="protein sequence ID" value="KAK9036674.1"/>
    <property type="molecule type" value="Genomic_DNA"/>
</dbReference>
<evidence type="ECO:0000256" key="4">
    <source>
        <dbReference type="ARBA" id="ARBA00022692"/>
    </source>
</evidence>
<keyword evidence="5 7" id="KW-1133">Transmembrane helix</keyword>
<feature type="transmembrane region" description="Helical" evidence="7">
    <location>
        <begin position="6"/>
        <end position="25"/>
    </location>
</feature>
<organism evidence="9 10">
    <name type="scientific">Hibiscus sabdariffa</name>
    <name type="common">roselle</name>
    <dbReference type="NCBI Taxonomy" id="183260"/>
    <lineage>
        <taxon>Eukaryota</taxon>
        <taxon>Viridiplantae</taxon>
        <taxon>Streptophyta</taxon>
        <taxon>Embryophyta</taxon>
        <taxon>Tracheophyta</taxon>
        <taxon>Spermatophyta</taxon>
        <taxon>Magnoliopsida</taxon>
        <taxon>eudicotyledons</taxon>
        <taxon>Gunneridae</taxon>
        <taxon>Pentapetalae</taxon>
        <taxon>rosids</taxon>
        <taxon>malvids</taxon>
        <taxon>Malvales</taxon>
        <taxon>Malvaceae</taxon>
        <taxon>Malvoideae</taxon>
        <taxon>Hibiscus</taxon>
    </lineage>
</organism>
<keyword evidence="6 7" id="KW-0472">Membrane</keyword>
<evidence type="ECO:0000259" key="8">
    <source>
        <dbReference type="Pfam" id="PF03600"/>
    </source>
</evidence>
<evidence type="ECO:0000313" key="10">
    <source>
        <dbReference type="Proteomes" id="UP001396334"/>
    </source>
</evidence>
<sequence length="525" mass="56592">MGMAGSYKMVLGSMAFVVFWILAVFPAVPFLPVGRTAGSLLGAVLMVLFRVITPDEAYAAIDLPILGLLFGTMVVSAYLERADMFKYLGKLLSWKSKGARDLLCRICLISAISSAFFTNDTSCVILTEFVLKIARQHNLPPHPFLLALASSANIGSSATPIGNPQNLVIAIQSKISFGDFVTGILPAMFVGVCVNALILLVMYWRLLSVQKDEEEGISEVVAEDDVSSHRFMPATMSHLPSLNCEEFMDPLSSPSNINGSSAHADTLRNKVNSVDEHEIQGAPDGLIGSVRNSNASKEAVNAIPSTEASAVQNSEQKESKKGRWKNRSWKLCVYLVTIGLLVALLVGFNMSWTAITAALALVVLDFKDATPCLEKVSYSLLIFFCGMFITVEGFNKTGIPSTLWDFMEPYAKIDRVSGIAVLAIVILVLSNFASNVPTVLLLGGRVAASAAAISTSEEKKAWLILAWVSTVAGNLSLLGSAANLIVCEQAHRVPHLGYTLSFWKHLKFGLPSTLIVTAIGLTLIR</sequence>
<feature type="transmembrane region" description="Helical" evidence="7">
    <location>
        <begin position="58"/>
        <end position="79"/>
    </location>
</feature>
<dbReference type="InterPro" id="IPR004680">
    <property type="entry name" value="Cit_transptr-like_dom"/>
</dbReference>
<feature type="transmembrane region" description="Helical" evidence="7">
    <location>
        <begin position="376"/>
        <end position="395"/>
    </location>
</feature>
<dbReference type="PANTHER" id="PTHR43302:SF15">
    <property type="entry name" value="SILICON EFFLUX TRANSPORTER LSI2"/>
    <property type="match status" value="1"/>
</dbReference>
<feature type="domain" description="Citrate transporter-like" evidence="8">
    <location>
        <begin position="20"/>
        <end position="472"/>
    </location>
</feature>
<feature type="transmembrane region" description="Helical" evidence="7">
    <location>
        <begin position="462"/>
        <end position="486"/>
    </location>
</feature>
<dbReference type="CDD" id="cd01117">
    <property type="entry name" value="YbiR_permease"/>
    <property type="match status" value="1"/>
</dbReference>
<feature type="transmembrane region" description="Helical" evidence="7">
    <location>
        <begin position="331"/>
        <end position="364"/>
    </location>
</feature>
<feature type="transmembrane region" description="Helical" evidence="7">
    <location>
        <begin position="506"/>
        <end position="524"/>
    </location>
</feature>
<protein>
    <recommendedName>
        <fullName evidence="8">Citrate transporter-like domain-containing protein</fullName>
    </recommendedName>
</protein>
<feature type="transmembrane region" description="Helical" evidence="7">
    <location>
        <begin position="32"/>
        <end position="52"/>
    </location>
</feature>
<proteinExistence type="predicted"/>
<keyword evidence="2" id="KW-0813">Transport</keyword>
<dbReference type="Pfam" id="PF03600">
    <property type="entry name" value="CitMHS"/>
    <property type="match status" value="1"/>
</dbReference>
<comment type="caution">
    <text evidence="9">The sequence shown here is derived from an EMBL/GenBank/DDBJ whole genome shotgun (WGS) entry which is preliminary data.</text>
</comment>
<evidence type="ECO:0000313" key="9">
    <source>
        <dbReference type="EMBL" id="KAK9036674.1"/>
    </source>
</evidence>
<dbReference type="PANTHER" id="PTHR43302">
    <property type="entry name" value="TRANSPORTER ARSB-RELATED"/>
    <property type="match status" value="1"/>
</dbReference>
<name>A0ABR2TH05_9ROSI</name>
<evidence type="ECO:0000256" key="1">
    <source>
        <dbReference type="ARBA" id="ARBA00004651"/>
    </source>
</evidence>
<feature type="transmembrane region" description="Helical" evidence="7">
    <location>
        <begin position="416"/>
        <end position="433"/>
    </location>
</feature>
<comment type="subcellular location">
    <subcellularLocation>
        <location evidence="1">Cell membrane</location>
        <topology evidence="1">Multi-pass membrane protein</topology>
    </subcellularLocation>
</comment>
<evidence type="ECO:0000256" key="2">
    <source>
        <dbReference type="ARBA" id="ARBA00022448"/>
    </source>
</evidence>
<keyword evidence="4 7" id="KW-0812">Transmembrane</keyword>
<reference evidence="9 10" key="1">
    <citation type="journal article" date="2024" name="G3 (Bethesda)">
        <title>Genome assembly of Hibiscus sabdariffa L. provides insights into metabolisms of medicinal natural products.</title>
        <authorList>
            <person name="Kim T."/>
        </authorList>
    </citation>
    <scope>NUCLEOTIDE SEQUENCE [LARGE SCALE GENOMIC DNA]</scope>
    <source>
        <strain evidence="9">TK-2024</strain>
        <tissue evidence="9">Old leaves</tissue>
    </source>
</reference>
<keyword evidence="3" id="KW-1003">Cell membrane</keyword>
<evidence type="ECO:0000256" key="3">
    <source>
        <dbReference type="ARBA" id="ARBA00022475"/>
    </source>
</evidence>